<protein>
    <submittedName>
        <fullName evidence="4">Receptor-like serine/threonine-protein kinase ALE2</fullName>
    </submittedName>
</protein>
<keyword evidence="2" id="KW-0067">ATP-binding</keyword>
<dbReference type="PANTHER" id="PTHR47989:SF45">
    <property type="entry name" value="OS01G0709500 PROTEIN"/>
    <property type="match status" value="1"/>
</dbReference>
<dbReference type="InterPro" id="IPR057597">
    <property type="entry name" value="ALE2_N"/>
</dbReference>
<gene>
    <name evidence="4" type="ORF">QJS04_geneDACA017936</name>
</gene>
<organism evidence="4 5">
    <name type="scientific">Acorus gramineus</name>
    <name type="common">Dwarf sweet flag</name>
    <dbReference type="NCBI Taxonomy" id="55184"/>
    <lineage>
        <taxon>Eukaryota</taxon>
        <taxon>Viridiplantae</taxon>
        <taxon>Streptophyta</taxon>
        <taxon>Embryophyta</taxon>
        <taxon>Tracheophyta</taxon>
        <taxon>Spermatophyta</taxon>
        <taxon>Magnoliopsida</taxon>
        <taxon>Liliopsida</taxon>
        <taxon>Acoraceae</taxon>
        <taxon>Acorus</taxon>
    </lineage>
</organism>
<evidence type="ECO:0000313" key="5">
    <source>
        <dbReference type="Proteomes" id="UP001179952"/>
    </source>
</evidence>
<dbReference type="Proteomes" id="UP001179952">
    <property type="component" value="Unassembled WGS sequence"/>
</dbReference>
<feature type="domain" description="Receptor-like PK ALE2 N-terminal" evidence="3">
    <location>
        <begin position="18"/>
        <end position="103"/>
    </location>
</feature>
<name>A0AAV9A721_ACOGR</name>
<dbReference type="GO" id="GO:0005524">
    <property type="term" value="F:ATP binding"/>
    <property type="evidence" value="ECO:0007669"/>
    <property type="project" value="UniProtKB-KW"/>
</dbReference>
<reference evidence="4" key="1">
    <citation type="journal article" date="2023" name="Nat. Commun.">
        <title>Diploid and tetraploid genomes of Acorus and the evolution of monocots.</title>
        <authorList>
            <person name="Ma L."/>
            <person name="Liu K.W."/>
            <person name="Li Z."/>
            <person name="Hsiao Y.Y."/>
            <person name="Qi Y."/>
            <person name="Fu T."/>
            <person name="Tang G.D."/>
            <person name="Zhang D."/>
            <person name="Sun W.H."/>
            <person name="Liu D.K."/>
            <person name="Li Y."/>
            <person name="Chen G.Z."/>
            <person name="Liu X.D."/>
            <person name="Liao X.Y."/>
            <person name="Jiang Y.T."/>
            <person name="Yu X."/>
            <person name="Hao Y."/>
            <person name="Huang J."/>
            <person name="Zhao X.W."/>
            <person name="Ke S."/>
            <person name="Chen Y.Y."/>
            <person name="Wu W.L."/>
            <person name="Hsu J.L."/>
            <person name="Lin Y.F."/>
            <person name="Huang M.D."/>
            <person name="Li C.Y."/>
            <person name="Huang L."/>
            <person name="Wang Z.W."/>
            <person name="Zhao X."/>
            <person name="Zhong W.Y."/>
            <person name="Peng D.H."/>
            <person name="Ahmad S."/>
            <person name="Lan S."/>
            <person name="Zhang J.S."/>
            <person name="Tsai W.C."/>
            <person name="Van de Peer Y."/>
            <person name="Liu Z.J."/>
        </authorList>
    </citation>
    <scope>NUCLEOTIDE SEQUENCE</scope>
    <source>
        <strain evidence="4">SCP</strain>
    </source>
</reference>
<dbReference type="EMBL" id="JAUJYN010000012">
    <property type="protein sequence ID" value="KAK1260027.1"/>
    <property type="molecule type" value="Genomic_DNA"/>
</dbReference>
<evidence type="ECO:0000313" key="4">
    <source>
        <dbReference type="EMBL" id="KAK1260027.1"/>
    </source>
</evidence>
<dbReference type="Pfam" id="PF23180">
    <property type="entry name" value="ALE2_N"/>
    <property type="match status" value="1"/>
</dbReference>
<sequence>MTPVSPPRPVLPPPPPNLVSELAQEIAAGVFMSQSQVRIMGANAATDQPDKTIVLIDLVPLGQSFDNTTSLLTFEKFWHKQIGIKSSFFGKYEVFYVRYPGLPPSPPGPSNINVEDGPFANNNNGRTIQPLGVDKLRPSSFTSTRFATFPCQDIRYGLVGTYTSDKR</sequence>
<keyword evidence="5" id="KW-1185">Reference proteome</keyword>
<reference evidence="4" key="2">
    <citation type="submission" date="2023-06" db="EMBL/GenBank/DDBJ databases">
        <authorList>
            <person name="Ma L."/>
            <person name="Liu K.-W."/>
            <person name="Li Z."/>
            <person name="Hsiao Y.-Y."/>
            <person name="Qi Y."/>
            <person name="Fu T."/>
            <person name="Tang G."/>
            <person name="Zhang D."/>
            <person name="Sun W.-H."/>
            <person name="Liu D.-K."/>
            <person name="Li Y."/>
            <person name="Chen G.-Z."/>
            <person name="Liu X.-D."/>
            <person name="Liao X.-Y."/>
            <person name="Jiang Y.-T."/>
            <person name="Yu X."/>
            <person name="Hao Y."/>
            <person name="Huang J."/>
            <person name="Zhao X.-W."/>
            <person name="Ke S."/>
            <person name="Chen Y.-Y."/>
            <person name="Wu W.-L."/>
            <person name="Hsu J.-L."/>
            <person name="Lin Y.-F."/>
            <person name="Huang M.-D."/>
            <person name="Li C.-Y."/>
            <person name="Huang L."/>
            <person name="Wang Z.-W."/>
            <person name="Zhao X."/>
            <person name="Zhong W.-Y."/>
            <person name="Peng D.-H."/>
            <person name="Ahmad S."/>
            <person name="Lan S."/>
            <person name="Zhang J.-S."/>
            <person name="Tsai W.-C."/>
            <person name="Van De Peer Y."/>
            <person name="Liu Z.-J."/>
        </authorList>
    </citation>
    <scope>NUCLEOTIDE SEQUENCE</scope>
    <source>
        <strain evidence="4">SCP</strain>
        <tissue evidence="4">Leaves</tissue>
    </source>
</reference>
<keyword evidence="4" id="KW-0675">Receptor</keyword>
<keyword evidence="4" id="KW-0418">Kinase</keyword>
<dbReference type="GO" id="GO:0016301">
    <property type="term" value="F:kinase activity"/>
    <property type="evidence" value="ECO:0007669"/>
    <property type="project" value="UniProtKB-KW"/>
</dbReference>
<keyword evidence="4" id="KW-0808">Transferase</keyword>
<comment type="caution">
    <text evidence="4">The sequence shown here is derived from an EMBL/GenBank/DDBJ whole genome shotgun (WGS) entry which is preliminary data.</text>
</comment>
<evidence type="ECO:0000259" key="3">
    <source>
        <dbReference type="Pfam" id="PF23180"/>
    </source>
</evidence>
<evidence type="ECO:0000256" key="2">
    <source>
        <dbReference type="ARBA" id="ARBA00022840"/>
    </source>
</evidence>
<dbReference type="PANTHER" id="PTHR47989">
    <property type="entry name" value="OS01G0750732 PROTEIN"/>
    <property type="match status" value="1"/>
</dbReference>
<evidence type="ECO:0000256" key="1">
    <source>
        <dbReference type="ARBA" id="ARBA00022741"/>
    </source>
</evidence>
<keyword evidence="1" id="KW-0547">Nucleotide-binding</keyword>
<accession>A0AAV9A721</accession>
<proteinExistence type="predicted"/>
<dbReference type="AlphaFoldDB" id="A0AAV9A721"/>